<feature type="compositionally biased region" description="Basic residues" evidence="9">
    <location>
        <begin position="1"/>
        <end position="16"/>
    </location>
</feature>
<name>A0A6A6G387_9PEZI</name>
<proteinExistence type="inferred from homology"/>
<dbReference type="Proteomes" id="UP000799538">
    <property type="component" value="Unassembled WGS sequence"/>
</dbReference>
<evidence type="ECO:0000256" key="3">
    <source>
        <dbReference type="ARBA" id="ARBA00022737"/>
    </source>
</evidence>
<evidence type="ECO:0000256" key="2">
    <source>
        <dbReference type="ARBA" id="ARBA00009533"/>
    </source>
</evidence>
<keyword evidence="10" id="KW-0808">Transferase</keyword>
<evidence type="ECO:0000256" key="5">
    <source>
        <dbReference type="ARBA" id="ARBA00022898"/>
    </source>
</evidence>
<dbReference type="AlphaFoldDB" id="A0A6A6G387"/>
<evidence type="ECO:0000256" key="8">
    <source>
        <dbReference type="PIRSR" id="PIRSR602129-50"/>
    </source>
</evidence>
<dbReference type="InterPro" id="IPR001313">
    <property type="entry name" value="Pumilio_RNA-bd_rpt"/>
</dbReference>
<dbReference type="Pfam" id="PF22493">
    <property type="entry name" value="PUF_NOP9"/>
    <property type="match status" value="1"/>
</dbReference>
<dbReference type="PROSITE" id="PS00392">
    <property type="entry name" value="DDC_GAD_HDC_YDC"/>
    <property type="match status" value="1"/>
</dbReference>
<evidence type="ECO:0000256" key="9">
    <source>
        <dbReference type="SAM" id="MobiDB-lite"/>
    </source>
</evidence>
<dbReference type="InterPro" id="IPR015421">
    <property type="entry name" value="PyrdxlP-dep_Trfase_major"/>
</dbReference>
<reference evidence="11" key="1">
    <citation type="journal article" date="2020" name="Stud. Mycol.">
        <title>101 Dothideomycetes genomes: A test case for predicting lifestyles and emergence of pathogens.</title>
        <authorList>
            <person name="Haridas S."/>
            <person name="Albert R."/>
            <person name="Binder M."/>
            <person name="Bloem J."/>
            <person name="LaButti K."/>
            <person name="Salamov A."/>
            <person name="Andreopoulos B."/>
            <person name="Baker S."/>
            <person name="Barry K."/>
            <person name="Bills G."/>
            <person name="Bluhm B."/>
            <person name="Cannon C."/>
            <person name="Castanera R."/>
            <person name="Culley D."/>
            <person name="Daum C."/>
            <person name="Ezra D."/>
            <person name="Gonzalez J."/>
            <person name="Henrissat B."/>
            <person name="Kuo A."/>
            <person name="Liang C."/>
            <person name="Lipzen A."/>
            <person name="Lutzoni F."/>
            <person name="Magnuson J."/>
            <person name="Mondo S."/>
            <person name="Nolan M."/>
            <person name="Ohm R."/>
            <person name="Pangilinan J."/>
            <person name="Park H.-J."/>
            <person name="Ramirez L."/>
            <person name="Alfaro M."/>
            <person name="Sun H."/>
            <person name="Tritt A."/>
            <person name="Yoshinaga Y."/>
            <person name="Zwiers L.-H."/>
            <person name="Turgeon B."/>
            <person name="Goodwin S."/>
            <person name="Spatafora J."/>
            <person name="Crous P."/>
            <person name="Grigoriev I."/>
        </authorList>
    </citation>
    <scope>NUCLEOTIDE SEQUENCE [LARGE SCALE GENOMIC DNA]</scope>
    <source>
        <strain evidence="11">CECT 20119</strain>
    </source>
</reference>
<feature type="region of interest" description="Disordered" evidence="9">
    <location>
        <begin position="499"/>
        <end position="543"/>
    </location>
</feature>
<dbReference type="InterPro" id="IPR011989">
    <property type="entry name" value="ARM-like"/>
</dbReference>
<feature type="region of interest" description="Disordered" evidence="9">
    <location>
        <begin position="1"/>
        <end position="59"/>
    </location>
</feature>
<dbReference type="GO" id="GO:0003723">
    <property type="term" value="F:RNA binding"/>
    <property type="evidence" value="ECO:0007669"/>
    <property type="project" value="InterPro"/>
</dbReference>
<evidence type="ECO:0000256" key="6">
    <source>
        <dbReference type="ARBA" id="ARBA00023239"/>
    </source>
</evidence>
<dbReference type="InterPro" id="IPR016024">
    <property type="entry name" value="ARM-type_fold"/>
</dbReference>
<evidence type="ECO:0000313" key="11">
    <source>
        <dbReference type="Proteomes" id="UP000799538"/>
    </source>
</evidence>
<comment type="function">
    <text evidence="7">RNA-binding nucleolar protein required for pre-rRNA processing. Involved in production of 18S rRNA and assembly of small ribosomal subunit.</text>
</comment>
<accession>A0A6A6G387</accession>
<evidence type="ECO:0000256" key="4">
    <source>
        <dbReference type="ARBA" id="ARBA00022793"/>
    </source>
</evidence>
<feature type="compositionally biased region" description="Basic and acidic residues" evidence="9">
    <location>
        <begin position="723"/>
        <end position="736"/>
    </location>
</feature>
<feature type="compositionally biased region" description="Polar residues" evidence="9">
    <location>
        <begin position="787"/>
        <end position="799"/>
    </location>
</feature>
<feature type="region of interest" description="Disordered" evidence="9">
    <location>
        <begin position="704"/>
        <end position="763"/>
    </location>
</feature>
<dbReference type="GO" id="GO:0016740">
    <property type="term" value="F:transferase activity"/>
    <property type="evidence" value="ECO:0007669"/>
    <property type="project" value="UniProtKB-KW"/>
</dbReference>
<dbReference type="EMBL" id="ML992514">
    <property type="protein sequence ID" value="KAF2219890.1"/>
    <property type="molecule type" value="Genomic_DNA"/>
</dbReference>
<feature type="compositionally biased region" description="Low complexity" evidence="9">
    <location>
        <begin position="531"/>
        <end position="542"/>
    </location>
</feature>
<dbReference type="InterPro" id="IPR015424">
    <property type="entry name" value="PyrdxlP-dep_Trfase"/>
</dbReference>
<dbReference type="Gene3D" id="1.25.10.10">
    <property type="entry name" value="Leucine-rich Repeat Variant"/>
    <property type="match status" value="2"/>
</dbReference>
<comment type="cofactor">
    <cofactor evidence="1 8">
        <name>pyridoxal 5'-phosphate</name>
        <dbReference type="ChEBI" id="CHEBI:597326"/>
    </cofactor>
</comment>
<evidence type="ECO:0000256" key="1">
    <source>
        <dbReference type="ARBA" id="ARBA00001933"/>
    </source>
</evidence>
<dbReference type="GO" id="GO:0030170">
    <property type="term" value="F:pyridoxal phosphate binding"/>
    <property type="evidence" value="ECO:0007669"/>
    <property type="project" value="InterPro"/>
</dbReference>
<keyword evidence="4" id="KW-0210">Decarboxylase</keyword>
<feature type="compositionally biased region" description="Basic and acidic residues" evidence="9">
    <location>
        <begin position="27"/>
        <end position="43"/>
    </location>
</feature>
<dbReference type="SUPFAM" id="SSF48371">
    <property type="entry name" value="ARM repeat"/>
    <property type="match status" value="1"/>
</dbReference>
<dbReference type="Pfam" id="PF00282">
    <property type="entry name" value="Pyridoxal_deC"/>
    <property type="match status" value="1"/>
</dbReference>
<feature type="modified residue" description="N6-(pyridoxal phosphate)lysine" evidence="8">
    <location>
        <position position="1069"/>
    </location>
</feature>
<dbReference type="SMART" id="SM00025">
    <property type="entry name" value="Pumilio"/>
    <property type="match status" value="4"/>
</dbReference>
<dbReference type="GO" id="GO:0019752">
    <property type="term" value="P:carboxylic acid metabolic process"/>
    <property type="evidence" value="ECO:0007669"/>
    <property type="project" value="InterPro"/>
</dbReference>
<organism evidence="10 11">
    <name type="scientific">Elsinoe ampelina</name>
    <dbReference type="NCBI Taxonomy" id="302913"/>
    <lineage>
        <taxon>Eukaryota</taxon>
        <taxon>Fungi</taxon>
        <taxon>Dikarya</taxon>
        <taxon>Ascomycota</taxon>
        <taxon>Pezizomycotina</taxon>
        <taxon>Dothideomycetes</taxon>
        <taxon>Dothideomycetidae</taxon>
        <taxon>Myriangiales</taxon>
        <taxon>Elsinoaceae</taxon>
        <taxon>Elsinoe</taxon>
    </lineage>
</organism>
<evidence type="ECO:0000313" key="10">
    <source>
        <dbReference type="EMBL" id="KAF2219890.1"/>
    </source>
</evidence>
<evidence type="ECO:0000256" key="7">
    <source>
        <dbReference type="ARBA" id="ARBA00024893"/>
    </source>
</evidence>
<keyword evidence="11" id="KW-1185">Reference proteome</keyword>
<keyword evidence="6" id="KW-0456">Lyase</keyword>
<dbReference type="PANTHER" id="PTHR45677">
    <property type="entry name" value="GLUTAMATE DECARBOXYLASE-RELATED"/>
    <property type="match status" value="1"/>
</dbReference>
<feature type="compositionally biased region" description="Basic and acidic residues" evidence="9">
    <location>
        <begin position="267"/>
        <end position="277"/>
    </location>
</feature>
<dbReference type="Gene3D" id="3.40.640.10">
    <property type="entry name" value="Type I PLP-dependent aspartate aminotransferase-like (Major domain)"/>
    <property type="match status" value="1"/>
</dbReference>
<dbReference type="OrthoDB" id="392571at2759"/>
<sequence length="1273" mass="139960">MPREHKKRGKRGGKKRKLEEDGEDLPESSKRTRLENGEEDGHKNGISGDTDGLAENNDYQPLEQNGVQQEPYAGDANEKIFFGMLDEDEQEFFKKADERLELDDFEGPEDKAQFLEGVYREADGKELKLACSQSCSRVLERLIQLSSSQQLSKLFQKFNGHFLPLVQHRFASHCCEKLFIKAAPIVTEELLHKGGDKFQGLSDDDVCVSMEDLFLHTVAELESNIGFLITDRFGSHALRVLLLVLAGEPLTSPSQKSLLSSKKKEHVAREKSNDETEIRLDRKRTVPKAFAQALEKILHDCATGLHTAGLRTLATHQLGSPILQVLVRLELIHFGKARAKEEGSIIRTLFPEDPVTQETESASFINGLNYDPVGSHLLEAVIENAPGKMFKHLYKEFWKDRMASLSRNEVAVYIVCKILERLGRDDLIDAHELIVGVLPDLLDRNRISVIKTLIQRCAVRNVDTQAIAVALNAYYSEEDDEFDLLKLLRLDKGELEDAYKRRPRVQPPPEGALTARQTVSVEPSSAPPPVTRTRPPSSSDPARVQGSVLAQAMILVPGPLSGLIFDSMSRLPPQVLIAMAIDPVASRTVQATMRSTNASIIPRRKLVQQFYGHIGEMSLDVSASHVVDAIWEGTHGLAFIRERIAEELAENEGQLRESPYGRAVWKNWKMDLYKRRRPEWVMQSRNKASNDGFQSFEELDLNKKKMDTDMNGKKAEGIPAPGEVKEKSALEKARDRHFARKQKGRESKSQSSGRSEGGPAGASTTALLHSILPLLTTHISTADAATPSKSTGHGLQTPGSGPRTALTEHHPPPKLTSLLSLTLPSAAGGKDALIPLVQRLLQYSVNTWDQGFLDKLYGSTNPIGVASELILAVLNTNVHVFSVSPALTVVEKTVTRELARMFGFGGAHAGGVSQPGGSAGNGLSMVVARNKLFPDTKTGGLGGRKFVLFTSAHGHYSLEKAAQMYGFGSENVRGVPVDGRGRMKAEELGRLVAEARGRGETPFYVNATAGTTVLGSYDPFREVAEVCEREGLWLHVDASWGGPVVFSGMQRGKLEGVERADSVAFTPHKMLGVPLTCSFLIVKDVRVLQKSMTLPAGYLFHGDEEDESVVDGTVPVDGVVKVPVEEKQEEFWDLADLTPQCGRKGEALKLALGWVYYGTEGYEELVDDAFDTAAYMAQQVQEKEAFTLISENPPPCLQVCFYYGKKTGEGAKAKNSKITATVAKKLVPRGFMIDYAPGEEGQFFRVVVNGQTTKGTIDGILKAIEDIGKDVAV</sequence>
<keyword evidence="3" id="KW-0677">Repeat</keyword>
<keyword evidence="5 8" id="KW-0663">Pyridoxal phosphate</keyword>
<dbReference type="GO" id="GO:0016831">
    <property type="term" value="F:carboxy-lyase activity"/>
    <property type="evidence" value="ECO:0007669"/>
    <property type="project" value="UniProtKB-KW"/>
</dbReference>
<dbReference type="GO" id="GO:0005737">
    <property type="term" value="C:cytoplasm"/>
    <property type="evidence" value="ECO:0007669"/>
    <property type="project" value="TreeGrafter"/>
</dbReference>
<dbReference type="InterPro" id="IPR021115">
    <property type="entry name" value="Pyridoxal-P_BS"/>
</dbReference>
<gene>
    <name evidence="10" type="ORF">BDZ85DRAFT_205009</name>
</gene>
<dbReference type="Gene3D" id="3.90.1150.170">
    <property type="match status" value="1"/>
</dbReference>
<protein>
    <submittedName>
        <fullName evidence="10">Pyridoxal phosphate-dependent transferase</fullName>
    </submittedName>
</protein>
<dbReference type="InterPro" id="IPR002129">
    <property type="entry name" value="PyrdxlP-dep_de-COase"/>
</dbReference>
<feature type="compositionally biased region" description="Basic and acidic residues" evidence="9">
    <location>
        <begin position="704"/>
        <end position="716"/>
    </location>
</feature>
<comment type="similarity">
    <text evidence="2">Belongs to the group II decarboxylase family.</text>
</comment>
<feature type="region of interest" description="Disordered" evidence="9">
    <location>
        <begin position="784"/>
        <end position="813"/>
    </location>
</feature>
<feature type="region of interest" description="Disordered" evidence="9">
    <location>
        <begin position="255"/>
        <end position="277"/>
    </location>
</feature>
<dbReference type="SUPFAM" id="SSF53383">
    <property type="entry name" value="PLP-dependent transferases"/>
    <property type="match status" value="1"/>
</dbReference>
<dbReference type="PANTHER" id="PTHR45677:SF8">
    <property type="entry name" value="CYSTEINE SULFINIC ACID DECARBOXYLASE"/>
    <property type="match status" value="1"/>
</dbReference>